<evidence type="ECO:0000256" key="4">
    <source>
        <dbReference type="ARBA" id="ARBA00022694"/>
    </source>
</evidence>
<keyword evidence="4" id="KW-0819">tRNA processing</keyword>
<dbReference type="KEGG" id="tpe:Tpen_0467"/>
<feature type="binding site" evidence="5">
    <location>
        <position position="173"/>
    </location>
    <ligand>
        <name>S-adenosyl-L-methionine</name>
        <dbReference type="ChEBI" id="CHEBI:59789"/>
    </ligand>
</feature>
<keyword evidence="8" id="KW-1185">Reference proteome</keyword>
<keyword evidence="3 5" id="KW-0949">S-adenosyl-L-methionine</keyword>
<dbReference type="EMBL" id="CP000505">
    <property type="protein sequence ID" value="ABL77876.1"/>
    <property type="molecule type" value="Genomic_DNA"/>
</dbReference>
<dbReference type="SUPFAM" id="SSF53335">
    <property type="entry name" value="S-adenosyl-L-methionine-dependent methyltransferases"/>
    <property type="match status" value="1"/>
</dbReference>
<dbReference type="FunFam" id="3.10.330.20:FF:000003">
    <property type="entry name" value="tRNA (Adenine(58)-N(1))-methyltransferase, mitochondrial isoform X1"/>
    <property type="match status" value="1"/>
</dbReference>
<dbReference type="Proteomes" id="UP000000641">
    <property type="component" value="Chromosome"/>
</dbReference>
<dbReference type="eggNOG" id="arCOG00978">
    <property type="taxonomic scope" value="Archaea"/>
</dbReference>
<evidence type="ECO:0000313" key="7">
    <source>
        <dbReference type="EMBL" id="ABL77876.1"/>
    </source>
</evidence>
<dbReference type="CDD" id="cd02440">
    <property type="entry name" value="AdoMet_MTases"/>
    <property type="match status" value="1"/>
</dbReference>
<dbReference type="Gene3D" id="3.40.50.150">
    <property type="entry name" value="Vaccinia Virus protein VP39"/>
    <property type="match status" value="1"/>
</dbReference>
<dbReference type="EnsemblBacteria" id="ABL77876">
    <property type="protein sequence ID" value="ABL77876"/>
    <property type="gene ID" value="Tpen_0467"/>
</dbReference>
<feature type="binding site" evidence="5">
    <location>
        <position position="129"/>
    </location>
    <ligand>
        <name>S-adenosyl-L-methionine</name>
        <dbReference type="ChEBI" id="CHEBI:59789"/>
    </ligand>
</feature>
<dbReference type="Gene3D" id="3.10.330.20">
    <property type="match status" value="1"/>
</dbReference>
<protein>
    <submittedName>
        <fullName evidence="7">tRNA (Adenine-57, 58-N(1)-) methyltransferase</fullName>
        <ecNumber evidence="7">2.1.1.-</ecNumber>
    </submittedName>
</protein>
<dbReference type="InterPro" id="IPR029063">
    <property type="entry name" value="SAM-dependent_MTases_sf"/>
</dbReference>
<dbReference type="STRING" id="368408.Tpen_0467"/>
<organism evidence="7 8">
    <name type="scientific">Thermofilum pendens (strain DSM 2475 / Hrk 5)</name>
    <dbReference type="NCBI Taxonomy" id="368408"/>
    <lineage>
        <taxon>Archaea</taxon>
        <taxon>Thermoproteota</taxon>
        <taxon>Thermoprotei</taxon>
        <taxon>Thermofilales</taxon>
        <taxon>Thermofilaceae</taxon>
        <taxon>Thermofilum</taxon>
    </lineage>
</organism>
<dbReference type="GO" id="GO:0031515">
    <property type="term" value="C:tRNA (m1A) methyltransferase complex"/>
    <property type="evidence" value="ECO:0007669"/>
    <property type="project" value="InterPro"/>
</dbReference>
<dbReference type="InterPro" id="IPR049470">
    <property type="entry name" value="TRM61_C"/>
</dbReference>
<dbReference type="AlphaFoldDB" id="A1RXE6"/>
<dbReference type="RefSeq" id="WP_011752141.1">
    <property type="nucleotide sequence ID" value="NC_008698.1"/>
</dbReference>
<dbReference type="PANTHER" id="PTHR12133">
    <property type="entry name" value="TRNA (ADENINE(58)-N(1))-METHYLTRANSFERASE"/>
    <property type="match status" value="1"/>
</dbReference>
<feature type="binding site" evidence="5">
    <location>
        <position position="157"/>
    </location>
    <ligand>
        <name>S-adenosyl-L-methionine</name>
        <dbReference type="ChEBI" id="CHEBI:59789"/>
    </ligand>
</feature>
<keyword evidence="2 7" id="KW-0808">Transferase</keyword>
<dbReference type="PROSITE" id="PS51620">
    <property type="entry name" value="SAM_TRM61"/>
    <property type="match status" value="1"/>
</dbReference>
<gene>
    <name evidence="7" type="ordered locus">Tpen_0467</name>
</gene>
<dbReference type="OrthoDB" id="30774at2157"/>
<dbReference type="Pfam" id="PF14801">
    <property type="entry name" value="TrmI-like_N"/>
    <property type="match status" value="1"/>
</dbReference>
<evidence type="ECO:0000256" key="3">
    <source>
        <dbReference type="ARBA" id="ARBA00022691"/>
    </source>
</evidence>
<dbReference type="GeneID" id="4600995"/>
<accession>A1RXE6</accession>
<sequence length="255" mass="28503">MSECVKTGDWVLLYHDEKHRYTVKVEEGRVYHTTHGSVNLTEVVGKRYGETVRTNIGEDLVVSRANLLDRLGSLRRFTQVIYPKDAAYIVVSANIGPGSRVVEAGTGTGFLTAILAWYVRPSGRVYTYEIRKDFYEAALENLKEVGLLPYVEAKNKDIRKGIDESDVDAVVLDMPDPWNVAEEAYNALTHGGILAVFVPTVTQLERVIVAVRKSGFKVIEPVEVNVRKYKPVPGELRPETLGVLHTGYLLTARKL</sequence>
<keyword evidence="1 7" id="KW-0489">Methyltransferase</keyword>
<dbReference type="GO" id="GO:0160107">
    <property type="term" value="F:tRNA (adenine(58)-N1)-methyltransferase activity"/>
    <property type="evidence" value="ECO:0007669"/>
    <property type="project" value="InterPro"/>
</dbReference>
<dbReference type="HOGENOM" id="CLU_025402_0_1_2"/>
<dbReference type="PIRSF" id="PIRSF017269">
    <property type="entry name" value="GCD14"/>
    <property type="match status" value="1"/>
</dbReference>
<evidence type="ECO:0000259" key="6">
    <source>
        <dbReference type="Pfam" id="PF08704"/>
    </source>
</evidence>
<reference evidence="8" key="1">
    <citation type="journal article" date="2008" name="J. Bacteriol.">
        <title>Genome sequence of Thermofilum pendens reveals an exceptional loss of biosynthetic pathways without genome reduction.</title>
        <authorList>
            <person name="Anderson I."/>
            <person name="Rodriguez J."/>
            <person name="Susanti D."/>
            <person name="Porat I."/>
            <person name="Reich C."/>
            <person name="Ulrich L.E."/>
            <person name="Elkins J.G."/>
            <person name="Mavromatis K."/>
            <person name="Lykidis A."/>
            <person name="Kim E."/>
            <person name="Thompson L.S."/>
            <person name="Nolan M."/>
            <person name="Land M."/>
            <person name="Copeland A."/>
            <person name="Lapidus A."/>
            <person name="Lucas S."/>
            <person name="Detter C."/>
            <person name="Zhulin I.B."/>
            <person name="Olsen G.J."/>
            <person name="Whitman W."/>
            <person name="Mukhopadhyay B."/>
            <person name="Bristow J."/>
            <person name="Kyrpides N."/>
        </authorList>
    </citation>
    <scope>NUCLEOTIDE SEQUENCE [LARGE SCALE GENOMIC DNA]</scope>
    <source>
        <strain evidence="8">DSM 2475 / Hrk 5</strain>
    </source>
</reference>
<feature type="domain" description="tRNA (adenine(58)-N(1))-methyltransferase catalytic subunit TRM61 C-terminal" evidence="6">
    <location>
        <begin position="74"/>
        <end position="230"/>
    </location>
</feature>
<name>A1RXE6_THEPD</name>
<dbReference type="EC" id="2.1.1.-" evidence="7"/>
<dbReference type="Pfam" id="PF08704">
    <property type="entry name" value="GCD14"/>
    <property type="match status" value="1"/>
</dbReference>
<evidence type="ECO:0000256" key="2">
    <source>
        <dbReference type="ARBA" id="ARBA00022679"/>
    </source>
</evidence>
<evidence type="ECO:0000256" key="1">
    <source>
        <dbReference type="ARBA" id="ARBA00022603"/>
    </source>
</evidence>
<dbReference type="InterPro" id="IPR014816">
    <property type="entry name" value="tRNA_MeTrfase_Gcd14"/>
</dbReference>
<evidence type="ECO:0000313" key="8">
    <source>
        <dbReference type="Proteomes" id="UP000000641"/>
    </source>
</evidence>
<proteinExistence type="predicted"/>
<dbReference type="GO" id="GO:0030488">
    <property type="term" value="P:tRNA methylation"/>
    <property type="evidence" value="ECO:0007669"/>
    <property type="project" value="InterPro"/>
</dbReference>
<evidence type="ECO:0000256" key="5">
    <source>
        <dbReference type="PIRSR" id="PIRSR017269-1"/>
    </source>
</evidence>
<dbReference type="PANTHER" id="PTHR12133:SF1">
    <property type="entry name" value="TRNA (ADENINE(58)-N(1))-METHYLTRANSFERASE, MITOCHONDRIAL"/>
    <property type="match status" value="1"/>
</dbReference>